<dbReference type="InterPro" id="IPR050736">
    <property type="entry name" value="Sensor_HK_Regulatory"/>
</dbReference>
<dbReference type="PANTHER" id="PTHR43711:SF1">
    <property type="entry name" value="HISTIDINE KINASE 1"/>
    <property type="match status" value="1"/>
</dbReference>
<dbReference type="PRINTS" id="PR00344">
    <property type="entry name" value="BCTRLSENSOR"/>
</dbReference>
<reference evidence="8 9" key="1">
    <citation type="submission" date="2020-08" db="EMBL/GenBank/DDBJ databases">
        <title>Genomic Encyclopedia of Type Strains, Phase IV (KMG-IV): sequencing the most valuable type-strain genomes for metagenomic binning, comparative biology and taxonomic classification.</title>
        <authorList>
            <person name="Goeker M."/>
        </authorList>
    </citation>
    <scope>NUCLEOTIDE SEQUENCE [LARGE SCALE GENOMIC DNA]</scope>
    <source>
        <strain evidence="8 9">DSM 29007</strain>
    </source>
</reference>
<dbReference type="PANTHER" id="PTHR43711">
    <property type="entry name" value="TWO-COMPONENT HISTIDINE KINASE"/>
    <property type="match status" value="1"/>
</dbReference>
<dbReference type="EMBL" id="JACHIA010000002">
    <property type="protein sequence ID" value="MBB6069127.1"/>
    <property type="molecule type" value="Genomic_DNA"/>
</dbReference>
<dbReference type="InterPro" id="IPR004358">
    <property type="entry name" value="Sig_transdc_His_kin-like_C"/>
</dbReference>
<evidence type="ECO:0000256" key="6">
    <source>
        <dbReference type="ARBA" id="ARBA00023012"/>
    </source>
</evidence>
<keyword evidence="5" id="KW-0418">Kinase</keyword>
<dbReference type="InterPro" id="IPR003594">
    <property type="entry name" value="HATPase_dom"/>
</dbReference>
<keyword evidence="3" id="KW-0597">Phosphoprotein</keyword>
<evidence type="ECO:0000256" key="4">
    <source>
        <dbReference type="ARBA" id="ARBA00022679"/>
    </source>
</evidence>
<dbReference type="Pfam" id="PF01590">
    <property type="entry name" value="GAF"/>
    <property type="match status" value="1"/>
</dbReference>
<dbReference type="InterPro" id="IPR036097">
    <property type="entry name" value="HisK_dim/P_sf"/>
</dbReference>
<keyword evidence="9" id="KW-1185">Reference proteome</keyword>
<dbReference type="Gene3D" id="3.30.565.10">
    <property type="entry name" value="Histidine kinase-like ATPase, C-terminal domain"/>
    <property type="match status" value="1"/>
</dbReference>
<sequence>MDQLQADIAAVARIDIVPTILRVVSEMTGLRLVLVARVTQDAWTAAAVLDQMEFGLNVGDQLDVTTTLCSQVRDTREPVIIEHASEDPDYCGHPTPRMYGFESYIALPIYRNGEYFGTICGLDSNPATLRDEKTLSMVSMFAELISTQLAAEDAYARDREALATERASGQLREQFIAVLGHDLRNPLSSIVTGSEFLLGLELSATERTVLERIRSSGERMSHLINDVLDFARGRLGGGVPVYLEEVDTERLVRQVVEEVASGHPARTLRITASTAGKAWLDESRAAQLLSNLVSNAVQYSPAHLPVDVRVEGGEGDNVVFSVHNGGDPIPAEAIPRLFDPYVRAERSAPRTGLGLGLYIASEIVRAHGGEIRVESSAEAGTMFTVELPRLPTLAAGQQVLPAGAGVE</sequence>
<evidence type="ECO:0000256" key="5">
    <source>
        <dbReference type="ARBA" id="ARBA00022777"/>
    </source>
</evidence>
<organism evidence="8 9">
    <name type="scientific">Longimicrobium terrae</name>
    <dbReference type="NCBI Taxonomy" id="1639882"/>
    <lineage>
        <taxon>Bacteria</taxon>
        <taxon>Pseudomonadati</taxon>
        <taxon>Gemmatimonadota</taxon>
        <taxon>Longimicrobiia</taxon>
        <taxon>Longimicrobiales</taxon>
        <taxon>Longimicrobiaceae</taxon>
        <taxon>Longimicrobium</taxon>
    </lineage>
</organism>
<evidence type="ECO:0000256" key="1">
    <source>
        <dbReference type="ARBA" id="ARBA00000085"/>
    </source>
</evidence>
<dbReference type="RefSeq" id="WP_205761974.1">
    <property type="nucleotide sequence ID" value="NZ_JABDTL010000002.1"/>
</dbReference>
<dbReference type="EC" id="2.7.13.3" evidence="2"/>
<dbReference type="SUPFAM" id="SSF55874">
    <property type="entry name" value="ATPase domain of HSP90 chaperone/DNA topoisomerase II/histidine kinase"/>
    <property type="match status" value="1"/>
</dbReference>
<accession>A0A841GKK8</accession>
<dbReference type="Gene3D" id="3.30.450.40">
    <property type="match status" value="1"/>
</dbReference>
<keyword evidence="6" id="KW-0902">Two-component regulatory system</keyword>
<dbReference type="Proteomes" id="UP000582837">
    <property type="component" value="Unassembled WGS sequence"/>
</dbReference>
<keyword evidence="4" id="KW-0808">Transferase</keyword>
<name>A0A841GKK8_9BACT</name>
<comment type="catalytic activity">
    <reaction evidence="1">
        <text>ATP + protein L-histidine = ADP + protein N-phospho-L-histidine.</text>
        <dbReference type="EC" id="2.7.13.3"/>
    </reaction>
</comment>
<protein>
    <recommendedName>
        <fullName evidence="2">histidine kinase</fullName>
        <ecNumber evidence="2">2.7.13.3</ecNumber>
    </recommendedName>
</protein>
<dbReference type="SUPFAM" id="SSF47384">
    <property type="entry name" value="Homodimeric domain of signal transducing histidine kinase"/>
    <property type="match status" value="1"/>
</dbReference>
<dbReference type="PROSITE" id="PS50109">
    <property type="entry name" value="HIS_KIN"/>
    <property type="match status" value="1"/>
</dbReference>
<evidence type="ECO:0000256" key="3">
    <source>
        <dbReference type="ARBA" id="ARBA00022553"/>
    </source>
</evidence>
<dbReference type="SMART" id="SM00387">
    <property type="entry name" value="HATPase_c"/>
    <property type="match status" value="1"/>
</dbReference>
<dbReference type="Pfam" id="PF02518">
    <property type="entry name" value="HATPase_c"/>
    <property type="match status" value="1"/>
</dbReference>
<dbReference type="GO" id="GO:0000155">
    <property type="term" value="F:phosphorelay sensor kinase activity"/>
    <property type="evidence" value="ECO:0007669"/>
    <property type="project" value="InterPro"/>
</dbReference>
<feature type="domain" description="Histidine kinase" evidence="7">
    <location>
        <begin position="178"/>
        <end position="391"/>
    </location>
</feature>
<dbReference type="InterPro" id="IPR029016">
    <property type="entry name" value="GAF-like_dom_sf"/>
</dbReference>
<comment type="caution">
    <text evidence="8">The sequence shown here is derived from an EMBL/GenBank/DDBJ whole genome shotgun (WGS) entry which is preliminary data.</text>
</comment>
<evidence type="ECO:0000313" key="9">
    <source>
        <dbReference type="Proteomes" id="UP000582837"/>
    </source>
</evidence>
<dbReference type="CDD" id="cd00082">
    <property type="entry name" value="HisKA"/>
    <property type="match status" value="1"/>
</dbReference>
<dbReference type="InterPro" id="IPR003661">
    <property type="entry name" value="HisK_dim/P_dom"/>
</dbReference>
<dbReference type="CDD" id="cd00075">
    <property type="entry name" value="HATPase"/>
    <property type="match status" value="1"/>
</dbReference>
<dbReference type="SUPFAM" id="SSF55781">
    <property type="entry name" value="GAF domain-like"/>
    <property type="match status" value="1"/>
</dbReference>
<gene>
    <name evidence="8" type="ORF">HNQ61_000742</name>
</gene>
<dbReference type="InterPro" id="IPR036890">
    <property type="entry name" value="HATPase_C_sf"/>
</dbReference>
<dbReference type="SMART" id="SM00065">
    <property type="entry name" value="GAF"/>
    <property type="match status" value="1"/>
</dbReference>
<dbReference type="Gene3D" id="1.10.287.130">
    <property type="match status" value="1"/>
</dbReference>
<dbReference type="SMART" id="SM00388">
    <property type="entry name" value="HisKA"/>
    <property type="match status" value="1"/>
</dbReference>
<evidence type="ECO:0000256" key="2">
    <source>
        <dbReference type="ARBA" id="ARBA00012438"/>
    </source>
</evidence>
<evidence type="ECO:0000259" key="7">
    <source>
        <dbReference type="PROSITE" id="PS50109"/>
    </source>
</evidence>
<evidence type="ECO:0000313" key="8">
    <source>
        <dbReference type="EMBL" id="MBB6069127.1"/>
    </source>
</evidence>
<dbReference type="Pfam" id="PF00512">
    <property type="entry name" value="HisKA"/>
    <property type="match status" value="1"/>
</dbReference>
<dbReference type="InterPro" id="IPR003018">
    <property type="entry name" value="GAF"/>
</dbReference>
<dbReference type="InterPro" id="IPR005467">
    <property type="entry name" value="His_kinase_dom"/>
</dbReference>
<dbReference type="AlphaFoldDB" id="A0A841GKK8"/>
<proteinExistence type="predicted"/>